<evidence type="ECO:0000256" key="4">
    <source>
        <dbReference type="ARBA" id="ARBA00022989"/>
    </source>
</evidence>
<reference evidence="8 9" key="1">
    <citation type="submission" date="2015-10" db="EMBL/GenBank/DDBJ databases">
        <title>Metagenome-Assembled Genomes uncover a global brackish microbiome.</title>
        <authorList>
            <person name="Hugerth L.W."/>
            <person name="Larsson J."/>
            <person name="Alneberg J."/>
            <person name="Lindh M.V."/>
            <person name="Legrand C."/>
            <person name="Pinhassi J."/>
            <person name="Andersson A.F."/>
        </authorList>
    </citation>
    <scope>NUCLEOTIDE SEQUENCE [LARGE SCALE GENOMIC DNA]</scope>
    <source>
        <strain evidence="8">BACL2 MAG-121001-bin67</strain>
    </source>
</reference>
<comment type="subcellular location">
    <subcellularLocation>
        <location evidence="1">Cell membrane</location>
        <topology evidence="1">Multi-pass membrane protein</topology>
    </subcellularLocation>
</comment>
<evidence type="ECO:0000256" key="3">
    <source>
        <dbReference type="ARBA" id="ARBA00022692"/>
    </source>
</evidence>
<feature type="transmembrane region" description="Helical" evidence="6">
    <location>
        <begin position="85"/>
        <end position="103"/>
    </location>
</feature>
<dbReference type="Proteomes" id="UP000053349">
    <property type="component" value="Unassembled WGS sequence"/>
</dbReference>
<evidence type="ECO:0000256" key="2">
    <source>
        <dbReference type="ARBA" id="ARBA00022475"/>
    </source>
</evidence>
<dbReference type="Pfam" id="PF00482">
    <property type="entry name" value="T2SSF"/>
    <property type="match status" value="1"/>
</dbReference>
<dbReference type="InterPro" id="IPR042094">
    <property type="entry name" value="T2SS_GspF_sf"/>
</dbReference>
<name>A0A0R2P2Q0_9ACTN</name>
<evidence type="ECO:0000259" key="7">
    <source>
        <dbReference type="Pfam" id="PF00482"/>
    </source>
</evidence>
<feature type="transmembrane region" description="Helical" evidence="6">
    <location>
        <begin position="61"/>
        <end position="79"/>
    </location>
</feature>
<evidence type="ECO:0000313" key="9">
    <source>
        <dbReference type="Proteomes" id="UP000053349"/>
    </source>
</evidence>
<comment type="caution">
    <text evidence="8">The sequence shown here is derived from an EMBL/GenBank/DDBJ whole genome shotgun (WGS) entry which is preliminary data.</text>
</comment>
<evidence type="ECO:0000256" key="1">
    <source>
        <dbReference type="ARBA" id="ARBA00004651"/>
    </source>
</evidence>
<dbReference type="Gene3D" id="1.20.81.30">
    <property type="entry name" value="Type II secretion system (T2SS), domain F"/>
    <property type="match status" value="1"/>
</dbReference>
<keyword evidence="3 6" id="KW-0812">Transmembrane</keyword>
<feature type="transmembrane region" description="Helical" evidence="6">
    <location>
        <begin position="6"/>
        <end position="28"/>
    </location>
</feature>
<feature type="domain" description="Type II secretion system protein GspF" evidence="7">
    <location>
        <begin position="126"/>
        <end position="251"/>
    </location>
</feature>
<dbReference type="GO" id="GO:0005886">
    <property type="term" value="C:plasma membrane"/>
    <property type="evidence" value="ECO:0007669"/>
    <property type="project" value="UniProtKB-SubCell"/>
</dbReference>
<evidence type="ECO:0000256" key="5">
    <source>
        <dbReference type="ARBA" id="ARBA00023136"/>
    </source>
</evidence>
<dbReference type="InterPro" id="IPR018076">
    <property type="entry name" value="T2SS_GspF_dom"/>
</dbReference>
<gene>
    <name evidence="8" type="ORF">ABR64_05885</name>
</gene>
<organism evidence="8 9">
    <name type="scientific">Actinobacteria bacterium BACL2 MAG-121001-bin67</name>
    <dbReference type="NCBI Taxonomy" id="1655572"/>
    <lineage>
        <taxon>Bacteria</taxon>
        <taxon>Bacillati</taxon>
        <taxon>Actinomycetota</taxon>
        <taxon>Actinomycetes</taxon>
        <taxon>Actinomycetes incertae sedis</taxon>
        <taxon>ac1 cluster</taxon>
    </lineage>
</organism>
<accession>A0A0R2P2Q0</accession>
<evidence type="ECO:0000256" key="6">
    <source>
        <dbReference type="SAM" id="Phobius"/>
    </source>
</evidence>
<keyword evidence="2" id="KW-1003">Cell membrane</keyword>
<dbReference type="PANTHER" id="PTHR35007">
    <property type="entry name" value="INTEGRAL MEMBRANE PROTEIN-RELATED"/>
    <property type="match status" value="1"/>
</dbReference>
<sequence length="262" mass="28848">MRAELSDIRMLSLLTVLPLLLLGVWIISNESFTSLSSRSEKYARVIRTESLGHKAARVRDIGLYFFILSAATIALYLLIAIWPEQIPASLFLLSILALFLALLRKRAGAEKKVATQIFERELPSLIQLLTILISSGISPSRALAIIGQRSTSLSARELDLVVSDIANGASLTQALDNLALRYDSLILRRFTTSIVLGIERGSSLGPILISQVKDARLSSKNLILQRAGKAEISLMIPIVFLILPISILFALFPSFEQLNSFM</sequence>
<dbReference type="EMBL" id="LIAW01000120">
    <property type="protein sequence ID" value="KRO32308.1"/>
    <property type="molecule type" value="Genomic_DNA"/>
</dbReference>
<keyword evidence="4 6" id="KW-1133">Transmembrane helix</keyword>
<dbReference type="AlphaFoldDB" id="A0A0R2P2Q0"/>
<proteinExistence type="predicted"/>
<dbReference type="PANTHER" id="PTHR35007:SF2">
    <property type="entry name" value="PILUS ASSEMBLE PROTEIN"/>
    <property type="match status" value="1"/>
</dbReference>
<evidence type="ECO:0000313" key="8">
    <source>
        <dbReference type="EMBL" id="KRO32308.1"/>
    </source>
</evidence>
<keyword evidence="5 6" id="KW-0472">Membrane</keyword>
<protein>
    <recommendedName>
        <fullName evidence="7">Type II secretion system protein GspF domain-containing protein</fullName>
    </recommendedName>
</protein>
<feature type="transmembrane region" description="Helical" evidence="6">
    <location>
        <begin position="232"/>
        <end position="252"/>
    </location>
</feature>